<name>W9GFT1_9MICO</name>
<feature type="transmembrane region" description="Helical" evidence="1">
    <location>
        <begin position="156"/>
        <end position="180"/>
    </location>
</feature>
<dbReference type="STRING" id="1386089.N865_09395"/>
<accession>W9GFT1</accession>
<dbReference type="EMBL" id="AWSA01000001">
    <property type="protein sequence ID" value="EWT03693.1"/>
    <property type="molecule type" value="Genomic_DNA"/>
</dbReference>
<feature type="transmembrane region" description="Helical" evidence="1">
    <location>
        <begin position="304"/>
        <end position="327"/>
    </location>
</feature>
<feature type="chain" id="PRO_5004920444" evidence="2">
    <location>
        <begin position="22"/>
        <end position="913"/>
    </location>
</feature>
<evidence type="ECO:0000313" key="3">
    <source>
        <dbReference type="EMBL" id="EWT03693.1"/>
    </source>
</evidence>
<dbReference type="PATRIC" id="fig|1386089.3.peg.138"/>
<dbReference type="OrthoDB" id="4904217at2"/>
<comment type="caution">
    <text evidence="3">The sequence shown here is derived from an EMBL/GenBank/DDBJ whole genome shotgun (WGS) entry which is preliminary data.</text>
</comment>
<feature type="transmembrane region" description="Helical" evidence="1">
    <location>
        <begin position="271"/>
        <end position="292"/>
    </location>
</feature>
<evidence type="ECO:0000256" key="1">
    <source>
        <dbReference type="SAM" id="Phobius"/>
    </source>
</evidence>
<protein>
    <submittedName>
        <fullName evidence="3">Uncharacterized protein</fullName>
    </submittedName>
</protein>
<dbReference type="Proteomes" id="UP000019489">
    <property type="component" value="Unassembled WGS sequence"/>
</dbReference>
<proteinExistence type="predicted"/>
<reference evidence="3 4" key="1">
    <citation type="submission" date="2013-08" db="EMBL/GenBank/DDBJ databases">
        <title>Intrasporangium oryzae NRRL B-24470.</title>
        <authorList>
            <person name="Liu H."/>
            <person name="Wang G."/>
        </authorList>
    </citation>
    <scope>NUCLEOTIDE SEQUENCE [LARGE SCALE GENOMIC DNA]</scope>
    <source>
        <strain evidence="3 4">NRRL B-24470</strain>
    </source>
</reference>
<dbReference type="RefSeq" id="WP_034800397.1">
    <property type="nucleotide sequence ID" value="NZ_AWSA01000001.1"/>
</dbReference>
<dbReference type="eggNOG" id="ENOG5033CAY">
    <property type="taxonomic scope" value="Bacteria"/>
</dbReference>
<feature type="transmembrane region" description="Helical" evidence="1">
    <location>
        <begin position="227"/>
        <end position="250"/>
    </location>
</feature>
<evidence type="ECO:0000256" key="2">
    <source>
        <dbReference type="SAM" id="SignalP"/>
    </source>
</evidence>
<dbReference type="AlphaFoldDB" id="W9GFT1"/>
<keyword evidence="1" id="KW-1133">Transmembrane helix</keyword>
<keyword evidence="1" id="KW-0812">Transmembrane</keyword>
<feature type="signal peptide" evidence="2">
    <location>
        <begin position="1"/>
        <end position="21"/>
    </location>
</feature>
<sequence length="913" mass="96129">MAQAALAALLLLLTAGGTAQAASPNPECAVAALLIQQGKPQQAEGKIRAASLIGECAAELASARDQTTLAANLAEKARAELAVKRWADASTWAASALTLDANNELAKTVAASAKRAATAEAAQQADLAAQGKSQLQKLLDQWNTFYEEQLSPLASLFLPFLAILAALLVAARLLVLLVPAWQEADDRSEQVWRHWIVIAGAASLVIGAALVSVGASDVVTAPLSSGTALVLLALVVAAGVGAYLLGELAYRRGEGASGRSEQDERSWPTPISLTAAGIGLFAVGAVALLARLSGGDTFPPWMDAWGVIILGVVVAALGVVLTAWWLATRIRLEVKFNASSGTERATRAGAVVAYLNELGGEKPKGLEVPGGSDVTALDGAFATMPENAALRVLKSFITALAGFTPWVATIQDQDGSLAILVRRNGRSEDSAVIDPVRLLPQGIWTESSGQQTGAVDDGKAETDKTAADQAQAALQFAAAHILTTMAEHHPSIRIGLAGASSWRSIGLQYIAASGAVPEERKQEVLALAVDEDPGNLAALLAFRHALDRRSQDYDTLVAYRDWLRTFERRLGPIDNDAKAALRLRVRYTRASIALNAVYASPSAKLDVTSGALPRPLCLDMALAKNALRLMDHASAAGSSSPELRHFCAQFSADVEGARYLTGLSDVSPEPGGPYGMYNLACGFASRNDIPWPGAQRRSFADDDAKAVSLLRSAGTLSTLKTWMPNDPQLARFRERTAYQNEFLADPRTDFFELSPVKPYASDLKASGFGQVSLISRAQPSELALGTATASPTVRRQIVELASLHTSLTDYRVVDLEELALEMIQLLSGQAAGDAGADPTEAPLSGWEVEIVDQLLQRGIATTFAVGALGPQLAPLATEMAERILTTCKPGEGQTAETAANVLAAHVAAWSLTV</sequence>
<organism evidence="3 4">
    <name type="scientific">Intrasporangium oryzae NRRL B-24470</name>
    <dbReference type="NCBI Taxonomy" id="1386089"/>
    <lineage>
        <taxon>Bacteria</taxon>
        <taxon>Bacillati</taxon>
        <taxon>Actinomycetota</taxon>
        <taxon>Actinomycetes</taxon>
        <taxon>Micrococcales</taxon>
        <taxon>Intrasporangiaceae</taxon>
        <taxon>Intrasporangium</taxon>
    </lineage>
</organism>
<keyword evidence="2" id="KW-0732">Signal</keyword>
<keyword evidence="4" id="KW-1185">Reference proteome</keyword>
<feature type="transmembrane region" description="Helical" evidence="1">
    <location>
        <begin position="192"/>
        <end position="215"/>
    </location>
</feature>
<gene>
    <name evidence="3" type="ORF">N865_09395</name>
</gene>
<keyword evidence="1" id="KW-0472">Membrane</keyword>
<evidence type="ECO:0000313" key="4">
    <source>
        <dbReference type="Proteomes" id="UP000019489"/>
    </source>
</evidence>